<dbReference type="AlphaFoldDB" id="A0A084IPM2"/>
<dbReference type="RefSeq" id="WP_037334174.1">
    <property type="nucleotide sequence ID" value="NZ_APNK01000003.1"/>
</dbReference>
<name>A0A084IPM2_SALHC</name>
<accession>A0A084IPM2</accession>
<evidence type="ECO:0000313" key="2">
    <source>
        <dbReference type="Proteomes" id="UP000028302"/>
    </source>
</evidence>
<sequence>MTSVLVVIGVLIASRFLMVRHRRATRVKQLRENAARLTYDEARELYQSHCRNIGSSAIGSPQRPRLRDAKAEIEQAEFYYERMIELETGHAGPAVRLSIRPTLLGLYKSDTARRLPQA</sequence>
<evidence type="ECO:0000313" key="1">
    <source>
        <dbReference type="EMBL" id="KEZ78656.1"/>
    </source>
</evidence>
<dbReference type="OrthoDB" id="9903431at2"/>
<dbReference type="EMBL" id="APNK01000003">
    <property type="protein sequence ID" value="KEZ78656.1"/>
    <property type="molecule type" value="Genomic_DNA"/>
</dbReference>
<gene>
    <name evidence="1" type="ORF">C41B8_03536</name>
</gene>
<organism evidence="1 2">
    <name type="scientific">Salinisphaera hydrothermalis (strain C41B8)</name>
    <dbReference type="NCBI Taxonomy" id="1304275"/>
    <lineage>
        <taxon>Bacteria</taxon>
        <taxon>Pseudomonadati</taxon>
        <taxon>Pseudomonadota</taxon>
        <taxon>Gammaproteobacteria</taxon>
        <taxon>Salinisphaerales</taxon>
        <taxon>Salinisphaeraceae</taxon>
        <taxon>Salinisphaera</taxon>
    </lineage>
</organism>
<reference evidence="1 2" key="1">
    <citation type="submission" date="2013-03" db="EMBL/GenBank/DDBJ databases">
        <title>Salinisphaera hydrothermalis C41B8 Genome Sequencing.</title>
        <authorList>
            <person name="Li C."/>
            <person name="Lai Q."/>
            <person name="Shao Z."/>
        </authorList>
    </citation>
    <scope>NUCLEOTIDE SEQUENCE [LARGE SCALE GENOMIC DNA]</scope>
    <source>
        <strain evidence="1 2">C41B8</strain>
    </source>
</reference>
<proteinExistence type="predicted"/>
<dbReference type="Proteomes" id="UP000028302">
    <property type="component" value="Unassembled WGS sequence"/>
</dbReference>
<keyword evidence="2" id="KW-1185">Reference proteome</keyword>
<protein>
    <submittedName>
        <fullName evidence="1">Uncharacterized protein</fullName>
    </submittedName>
</protein>
<comment type="caution">
    <text evidence="1">The sequence shown here is derived from an EMBL/GenBank/DDBJ whole genome shotgun (WGS) entry which is preliminary data.</text>
</comment>